<dbReference type="SMART" id="SM00487">
    <property type="entry name" value="DEXDc"/>
    <property type="match status" value="1"/>
</dbReference>
<dbReference type="AlphaFoldDB" id="A0A923E4F7"/>
<feature type="domain" description="SWIM-type" evidence="3">
    <location>
        <begin position="63"/>
        <end position="97"/>
    </location>
</feature>
<keyword evidence="2" id="KW-0863">Zinc-finger</keyword>
<dbReference type="RefSeq" id="WP_184452487.1">
    <property type="nucleotide sequence ID" value="NZ_JACHMK010000001.1"/>
</dbReference>
<evidence type="ECO:0000259" key="3">
    <source>
        <dbReference type="PROSITE" id="PS50966"/>
    </source>
</evidence>
<dbReference type="InterPro" id="IPR049730">
    <property type="entry name" value="SNF2/RAD54-like_C"/>
</dbReference>
<dbReference type="GO" id="GO:0004386">
    <property type="term" value="F:helicase activity"/>
    <property type="evidence" value="ECO:0007669"/>
    <property type="project" value="UniProtKB-KW"/>
</dbReference>
<keyword evidence="2" id="KW-0479">Metal-binding</keyword>
<dbReference type="PROSITE" id="PS50966">
    <property type="entry name" value="ZF_SWIM"/>
    <property type="match status" value="1"/>
</dbReference>
<dbReference type="Gene3D" id="3.40.50.300">
    <property type="entry name" value="P-loop containing nucleotide triphosphate hydrolases"/>
    <property type="match status" value="1"/>
</dbReference>
<dbReference type="PROSITE" id="PS51194">
    <property type="entry name" value="HELICASE_CTER"/>
    <property type="match status" value="1"/>
</dbReference>
<evidence type="ECO:0000256" key="2">
    <source>
        <dbReference type="PROSITE-ProRule" id="PRU00325"/>
    </source>
</evidence>
<keyword evidence="2" id="KW-0862">Zinc</keyword>
<dbReference type="GO" id="GO:0005524">
    <property type="term" value="F:ATP binding"/>
    <property type="evidence" value="ECO:0007669"/>
    <property type="project" value="InterPro"/>
</dbReference>
<dbReference type="InterPro" id="IPR007527">
    <property type="entry name" value="Znf_SWIM"/>
</dbReference>
<keyword evidence="6" id="KW-0347">Helicase</keyword>
<dbReference type="InterPro" id="IPR038718">
    <property type="entry name" value="SNF2-like_sf"/>
</dbReference>
<sequence>MRISFETALILIESEDRELMSRVGPANWAKGVTLLSSGKLVSVEEAEEAQTWTARVRDRGLAYKTWVRVLPGRIELSCACPLGEDCAHAVALLLTLRDEARALAHEPAPWRTRLAPLVGGRGARGEPLALLVNTAERPDEILLEPLRRGKIVPWTRKRASWPDLVSTQWASVTEGIDPAHLALMREGYALSRKEDAWHSRSEVRLSSLGPDALSWLRRLAREGVALFASLDDFAPLRLDTITWDLGLDLKAVDSGMRLDRLATNGEERIIDPRIDEGAGLIVLDGGARLGALCGTELLNLVPAQGLAIPAEDVADFTTAFLPVLKRQFPIVSVDSSVDLASPPPVRLVATLRLEDARTLLVRWWAEFDCSGTASRVLLQRGLDAPGVAELAARIDVLGRTAASRGLWESGPATLRLPGWRIPEYLDRVVSAIDDPDLVWDVDEAVSGVEVDAEPLVMTVDMADRDSDWFGLKVRLDVGGVEVRLAEVLRALAEGEDHLLVSGRWVSLDGPRFEALAALLAEARALSDEEELAITPLHLGLWREIEELADHARAAREWEERVRGLSSFAEVEIVPPVEVELRPYQREGVEWLASRAGAGLGAILADDMGLGKTLQVLTAIASTRPDPEAPPVLVVAPTSVVSTWKREAQRFFPGLRVRLVGETRRRRGSPLSEAAAGADLLVTSYTIARLEAEEWAGMEFSGLVLDEAQAAKNPRTAIYKALRSLRTPWAFAVTGTPVENSLSDLWALLSLTDPGLLPSWTTFTRAMRKPIEDEGDEEALARLHRLVAPFMLRRTKEEVASDLPDKVETLVHIDLGAEHRRIYEQALMRERAKILDLAGDSAKRIDLLASITRLRQLALDPALVDPAYGAAGSAKIEYLADVLDEIVPRGHRALVFSQFTSFLARIRDVLERRGVRVVQLDGSTRDREGAIDDFRSGRAPVFLISLKAGGTGLTLTEADYVYVMDPWWNPAAEAQAVDRAHRIGQEKKVNVYRLVAADTIEDRVVALQERKRALVTSVVEGAGAASGLSAADLAALLD</sequence>
<dbReference type="Gene3D" id="3.40.50.10810">
    <property type="entry name" value="Tandem AAA-ATPase domain"/>
    <property type="match status" value="1"/>
</dbReference>
<dbReference type="SUPFAM" id="SSF52540">
    <property type="entry name" value="P-loop containing nucleoside triphosphate hydrolases"/>
    <property type="match status" value="2"/>
</dbReference>
<gene>
    <name evidence="6" type="ORF">HD592_001172</name>
</gene>
<comment type="caution">
    <text evidence="6">The sequence shown here is derived from an EMBL/GenBank/DDBJ whole genome shotgun (WGS) entry which is preliminary data.</text>
</comment>
<proteinExistence type="predicted"/>
<dbReference type="Pfam" id="PF00176">
    <property type="entry name" value="SNF2-rel_dom"/>
    <property type="match status" value="1"/>
</dbReference>
<dbReference type="SMART" id="SM00490">
    <property type="entry name" value="HELICc"/>
    <property type="match status" value="1"/>
</dbReference>
<keyword evidence="1" id="KW-0378">Hydrolase</keyword>
<keyword evidence="6" id="KW-0067">ATP-binding</keyword>
<evidence type="ECO:0000256" key="1">
    <source>
        <dbReference type="ARBA" id="ARBA00022801"/>
    </source>
</evidence>
<dbReference type="Pfam" id="PF00271">
    <property type="entry name" value="Helicase_C"/>
    <property type="match status" value="1"/>
</dbReference>
<evidence type="ECO:0000259" key="4">
    <source>
        <dbReference type="PROSITE" id="PS51192"/>
    </source>
</evidence>
<dbReference type="PANTHER" id="PTHR10799">
    <property type="entry name" value="SNF2/RAD54 HELICASE FAMILY"/>
    <property type="match status" value="1"/>
</dbReference>
<organism evidence="6 7">
    <name type="scientific">Schaalia hyovaginalis</name>
    <dbReference type="NCBI Taxonomy" id="29316"/>
    <lineage>
        <taxon>Bacteria</taxon>
        <taxon>Bacillati</taxon>
        <taxon>Actinomycetota</taxon>
        <taxon>Actinomycetes</taxon>
        <taxon>Actinomycetales</taxon>
        <taxon>Actinomycetaceae</taxon>
        <taxon>Schaalia</taxon>
    </lineage>
</organism>
<dbReference type="InterPro" id="IPR000330">
    <property type="entry name" value="SNF2_N"/>
</dbReference>
<dbReference type="CDD" id="cd18793">
    <property type="entry name" value="SF2_C_SNF"/>
    <property type="match status" value="1"/>
</dbReference>
<dbReference type="InterPro" id="IPR027417">
    <property type="entry name" value="P-loop_NTPase"/>
</dbReference>
<evidence type="ECO:0000313" key="6">
    <source>
        <dbReference type="EMBL" id="MBB6334607.1"/>
    </source>
</evidence>
<dbReference type="InterPro" id="IPR001650">
    <property type="entry name" value="Helicase_C-like"/>
</dbReference>
<name>A0A923E4F7_9ACTO</name>
<protein>
    <submittedName>
        <fullName evidence="6">Superfamily II DNA or RNA helicase</fullName>
    </submittedName>
</protein>
<keyword evidence="7" id="KW-1185">Reference proteome</keyword>
<feature type="domain" description="Helicase ATP-binding" evidence="4">
    <location>
        <begin position="592"/>
        <end position="754"/>
    </location>
</feature>
<dbReference type="InterPro" id="IPR014001">
    <property type="entry name" value="Helicase_ATP-bd"/>
</dbReference>
<dbReference type="EMBL" id="JACHMK010000001">
    <property type="protein sequence ID" value="MBB6334607.1"/>
    <property type="molecule type" value="Genomic_DNA"/>
</dbReference>
<dbReference type="Proteomes" id="UP000617426">
    <property type="component" value="Unassembled WGS sequence"/>
</dbReference>
<feature type="domain" description="Helicase C-terminal" evidence="5">
    <location>
        <begin position="877"/>
        <end position="1033"/>
    </location>
</feature>
<reference evidence="6" key="1">
    <citation type="submission" date="2020-08" db="EMBL/GenBank/DDBJ databases">
        <title>Sequencing the genomes of 1000 actinobacteria strains.</title>
        <authorList>
            <person name="Klenk H.-P."/>
        </authorList>
    </citation>
    <scope>NUCLEOTIDE SEQUENCE</scope>
    <source>
        <strain evidence="6">DSM 10695</strain>
    </source>
</reference>
<evidence type="ECO:0000259" key="5">
    <source>
        <dbReference type="PROSITE" id="PS51194"/>
    </source>
</evidence>
<dbReference type="GO" id="GO:0008270">
    <property type="term" value="F:zinc ion binding"/>
    <property type="evidence" value="ECO:0007669"/>
    <property type="project" value="UniProtKB-KW"/>
</dbReference>
<keyword evidence="6" id="KW-0547">Nucleotide-binding</keyword>
<dbReference type="GO" id="GO:0016787">
    <property type="term" value="F:hydrolase activity"/>
    <property type="evidence" value="ECO:0007669"/>
    <property type="project" value="UniProtKB-KW"/>
</dbReference>
<evidence type="ECO:0000313" key="7">
    <source>
        <dbReference type="Proteomes" id="UP000617426"/>
    </source>
</evidence>
<dbReference type="PROSITE" id="PS51192">
    <property type="entry name" value="HELICASE_ATP_BIND_1"/>
    <property type="match status" value="1"/>
</dbReference>
<accession>A0A923E4F7</accession>